<name>A0A7K3M0V3_9ACTN</name>
<organism evidence="3 4">
    <name type="scientific">Phytoactinopolyspora mesophila</name>
    <dbReference type="NCBI Taxonomy" id="2650750"/>
    <lineage>
        <taxon>Bacteria</taxon>
        <taxon>Bacillati</taxon>
        <taxon>Actinomycetota</taxon>
        <taxon>Actinomycetes</taxon>
        <taxon>Jiangellales</taxon>
        <taxon>Jiangellaceae</taxon>
        <taxon>Phytoactinopolyspora</taxon>
    </lineage>
</organism>
<evidence type="ECO:0000256" key="2">
    <source>
        <dbReference type="SAM" id="Phobius"/>
    </source>
</evidence>
<comment type="caution">
    <text evidence="3">The sequence shown here is derived from an EMBL/GenBank/DDBJ whole genome shotgun (WGS) entry which is preliminary data.</text>
</comment>
<keyword evidence="2" id="KW-0812">Transmembrane</keyword>
<evidence type="ECO:0000313" key="3">
    <source>
        <dbReference type="EMBL" id="NDL56904.1"/>
    </source>
</evidence>
<protein>
    <submittedName>
        <fullName evidence="3">Uncharacterized protein</fullName>
    </submittedName>
</protein>
<accession>A0A7K3M0V3</accession>
<dbReference type="AlphaFoldDB" id="A0A7K3M0V3"/>
<dbReference type="RefSeq" id="WP_162449601.1">
    <property type="nucleotide sequence ID" value="NZ_WLZY01000002.1"/>
</dbReference>
<reference evidence="3 4" key="1">
    <citation type="submission" date="2019-11" db="EMBL/GenBank/DDBJ databases">
        <authorList>
            <person name="Li X.-J."/>
            <person name="Feng X.-M."/>
        </authorList>
    </citation>
    <scope>NUCLEOTIDE SEQUENCE [LARGE SCALE GENOMIC DNA]</scope>
    <source>
        <strain evidence="3 4">XMNu-373</strain>
    </source>
</reference>
<keyword evidence="2" id="KW-0472">Membrane</keyword>
<feature type="region of interest" description="Disordered" evidence="1">
    <location>
        <begin position="72"/>
        <end position="97"/>
    </location>
</feature>
<dbReference type="Proteomes" id="UP000460435">
    <property type="component" value="Unassembled WGS sequence"/>
</dbReference>
<proteinExistence type="predicted"/>
<dbReference type="EMBL" id="WLZY01000002">
    <property type="protein sequence ID" value="NDL56904.1"/>
    <property type="molecule type" value="Genomic_DNA"/>
</dbReference>
<evidence type="ECO:0000256" key="1">
    <source>
        <dbReference type="SAM" id="MobiDB-lite"/>
    </source>
</evidence>
<keyword evidence="4" id="KW-1185">Reference proteome</keyword>
<keyword evidence="2" id="KW-1133">Transmembrane helix</keyword>
<feature type="transmembrane region" description="Helical" evidence="2">
    <location>
        <begin position="40"/>
        <end position="65"/>
    </location>
</feature>
<sequence length="97" mass="10215">MPRNQLSATSLVLIATLLVGPISPAPDETTRAAVASWLASNAPVILVVLGAWIGLAIIIGAVWALTYGRARRPHRAERPGPALGQLREDEGPGNDEE</sequence>
<evidence type="ECO:0000313" key="4">
    <source>
        <dbReference type="Proteomes" id="UP000460435"/>
    </source>
</evidence>
<gene>
    <name evidence="3" type="ORF">F7O44_07445</name>
</gene>